<dbReference type="AlphaFoldDB" id="A0A239NGJ8"/>
<proteinExistence type="predicted"/>
<dbReference type="CDD" id="cd01109">
    <property type="entry name" value="HTH_YyaN"/>
    <property type="match status" value="1"/>
</dbReference>
<dbReference type="InterPro" id="IPR009061">
    <property type="entry name" value="DNA-bd_dom_put_sf"/>
</dbReference>
<evidence type="ECO:0000313" key="4">
    <source>
        <dbReference type="Proteomes" id="UP000198282"/>
    </source>
</evidence>
<dbReference type="Pfam" id="PF13411">
    <property type="entry name" value="MerR_1"/>
    <property type="match status" value="1"/>
</dbReference>
<dbReference type="PROSITE" id="PS50937">
    <property type="entry name" value="HTH_MERR_2"/>
    <property type="match status" value="1"/>
</dbReference>
<dbReference type="RefSeq" id="WP_245878795.1">
    <property type="nucleotide sequence ID" value="NZ_FZOD01000057.1"/>
</dbReference>
<dbReference type="PANTHER" id="PTHR30204">
    <property type="entry name" value="REDOX-CYCLING DRUG-SENSING TRANSCRIPTIONAL ACTIVATOR SOXR"/>
    <property type="match status" value="1"/>
</dbReference>
<dbReference type="GO" id="GO:0003700">
    <property type="term" value="F:DNA-binding transcription factor activity"/>
    <property type="evidence" value="ECO:0007669"/>
    <property type="project" value="InterPro"/>
</dbReference>
<accession>A0A239NGJ8</accession>
<keyword evidence="4" id="KW-1185">Reference proteome</keyword>
<dbReference type="EMBL" id="FZOD01000057">
    <property type="protein sequence ID" value="SNT54026.1"/>
    <property type="molecule type" value="Genomic_DNA"/>
</dbReference>
<name>A0A239NGJ8_9ACTN</name>
<dbReference type="Gene3D" id="1.10.1660.10">
    <property type="match status" value="1"/>
</dbReference>
<organism evidence="3 4">
    <name type="scientific">Streptosporangium subroseum</name>
    <dbReference type="NCBI Taxonomy" id="106412"/>
    <lineage>
        <taxon>Bacteria</taxon>
        <taxon>Bacillati</taxon>
        <taxon>Actinomycetota</taxon>
        <taxon>Actinomycetes</taxon>
        <taxon>Streptosporangiales</taxon>
        <taxon>Streptosporangiaceae</taxon>
        <taxon>Streptosporangium</taxon>
    </lineage>
</organism>
<keyword evidence="1 3" id="KW-0238">DNA-binding</keyword>
<evidence type="ECO:0000313" key="3">
    <source>
        <dbReference type="EMBL" id="SNT54026.1"/>
    </source>
</evidence>
<evidence type="ECO:0000259" key="2">
    <source>
        <dbReference type="PROSITE" id="PS50937"/>
    </source>
</evidence>
<evidence type="ECO:0000256" key="1">
    <source>
        <dbReference type="ARBA" id="ARBA00023125"/>
    </source>
</evidence>
<gene>
    <name evidence="3" type="ORF">SAMN05216276_105760</name>
</gene>
<dbReference type="InterPro" id="IPR047057">
    <property type="entry name" value="MerR_fam"/>
</dbReference>
<reference evidence="3 4" key="1">
    <citation type="submission" date="2017-06" db="EMBL/GenBank/DDBJ databases">
        <authorList>
            <person name="Kim H.J."/>
            <person name="Triplett B.A."/>
        </authorList>
    </citation>
    <scope>NUCLEOTIDE SEQUENCE [LARGE SCALE GENOMIC DNA]</scope>
    <source>
        <strain evidence="3 4">CGMCC 4.2132</strain>
    </source>
</reference>
<protein>
    <submittedName>
        <fullName evidence="3">DNA-binding transcriptional regulator, MerR family</fullName>
    </submittedName>
</protein>
<dbReference type="GO" id="GO:0003677">
    <property type="term" value="F:DNA binding"/>
    <property type="evidence" value="ECO:0007669"/>
    <property type="project" value="UniProtKB-KW"/>
</dbReference>
<dbReference type="SUPFAM" id="SSF46955">
    <property type="entry name" value="Putative DNA-binding domain"/>
    <property type="match status" value="1"/>
</dbReference>
<dbReference type="Proteomes" id="UP000198282">
    <property type="component" value="Unassembled WGS sequence"/>
</dbReference>
<dbReference type="InterPro" id="IPR000551">
    <property type="entry name" value="MerR-type_HTH_dom"/>
</dbReference>
<dbReference type="SMART" id="SM00422">
    <property type="entry name" value="HTH_MERR"/>
    <property type="match status" value="1"/>
</dbReference>
<dbReference type="PANTHER" id="PTHR30204:SF98">
    <property type="entry name" value="HTH-TYPE TRANSCRIPTIONAL REGULATOR ADHR"/>
    <property type="match status" value="1"/>
</dbReference>
<sequence>METVMTGLAPKVEIPEEGLPISAAAAACGLSIDALRYYEREGLTLAPADRAPSGRRRYFERDLSWLASLVMLRRTGMPIRDIRAFVESCREKGSELERLAVLEAHRERVLAQLRETRGHLTAIERKIRFYRESIAKT</sequence>
<feature type="domain" description="HTH merR-type" evidence="2">
    <location>
        <begin position="18"/>
        <end position="88"/>
    </location>
</feature>